<dbReference type="EMBL" id="ACIO01000241">
    <property type="protein sequence ID" value="EFC98743.1"/>
    <property type="molecule type" value="Genomic_DNA"/>
</dbReference>
<sequence>MKRTEMIEIHLFRVIYIDYTTKFCRLTATDGKEGTGFSYIR</sequence>
<proteinExistence type="predicted"/>
<evidence type="ECO:0000313" key="1">
    <source>
        <dbReference type="EMBL" id="EFC98743.1"/>
    </source>
</evidence>
<protein>
    <submittedName>
        <fullName evidence="1">Uncharacterized protein</fullName>
    </submittedName>
</protein>
<reference evidence="1 2" key="1">
    <citation type="submission" date="2010-01" db="EMBL/GenBank/DDBJ databases">
        <authorList>
            <person name="Weinstock G."/>
            <person name="Sodergren E."/>
            <person name="Clifton S."/>
            <person name="Fulton L."/>
            <person name="Fulton B."/>
            <person name="Courtney L."/>
            <person name="Fronick C."/>
            <person name="Harrison M."/>
            <person name="Strong C."/>
            <person name="Farmer C."/>
            <person name="Delahaunty K."/>
            <person name="Markovic C."/>
            <person name="Hall O."/>
            <person name="Minx P."/>
            <person name="Tomlinson C."/>
            <person name="Mitreva M."/>
            <person name="Nelson J."/>
            <person name="Hou S."/>
            <person name="Wollam A."/>
            <person name="Pepin K.H."/>
            <person name="Johnson M."/>
            <person name="Bhonagiri V."/>
            <person name="Nash W.E."/>
            <person name="Warren W."/>
            <person name="Chinwalla A."/>
            <person name="Mardis E.R."/>
            <person name="Wilson R.K."/>
        </authorList>
    </citation>
    <scope>NUCLEOTIDE SEQUENCE [LARGE SCALE GENOMIC DNA]</scope>
    <source>
        <strain evidence="1 2">DSM 13479</strain>
    </source>
</reference>
<dbReference type="AlphaFoldDB" id="D3AHG6"/>
<comment type="caution">
    <text evidence="1">The sequence shown here is derived from an EMBL/GenBank/DDBJ whole genome shotgun (WGS) entry which is preliminary data.</text>
</comment>
<dbReference type="Proteomes" id="UP000004968">
    <property type="component" value="Unassembled WGS sequence"/>
</dbReference>
<gene>
    <name evidence="1" type="ORF">CLOSTHATH_03054</name>
</gene>
<dbReference type="HOGENOM" id="CLU_3271242_0_0_9"/>
<evidence type="ECO:0000313" key="2">
    <source>
        <dbReference type="Proteomes" id="UP000004968"/>
    </source>
</evidence>
<organism evidence="1 2">
    <name type="scientific">Hungatella hathewayi DSM 13479</name>
    <dbReference type="NCBI Taxonomy" id="566550"/>
    <lineage>
        <taxon>Bacteria</taxon>
        <taxon>Bacillati</taxon>
        <taxon>Bacillota</taxon>
        <taxon>Clostridia</taxon>
        <taxon>Lachnospirales</taxon>
        <taxon>Lachnospiraceae</taxon>
        <taxon>Hungatella</taxon>
    </lineage>
</organism>
<accession>D3AHG6</accession>
<name>D3AHG6_9FIRM</name>